<feature type="transmembrane region" description="Helical" evidence="1">
    <location>
        <begin position="282"/>
        <end position="302"/>
    </location>
</feature>
<organism evidence="3 4">
    <name type="scientific">Kipferlia bialata</name>
    <dbReference type="NCBI Taxonomy" id="797122"/>
    <lineage>
        <taxon>Eukaryota</taxon>
        <taxon>Metamonada</taxon>
        <taxon>Carpediemonas-like organisms</taxon>
        <taxon>Kipferlia</taxon>
    </lineage>
</organism>
<sequence length="388" mass="42359">MPVSMREKQTVRLLSSEAGVIEVRGVAGGAGQRLDSVDVMRGISLICMVVCHCSIFTSDPEGSLFTEWAYFTTNDILGDWPAAVFLFLAGVSQAISLSKQSSSEDILDGPGRRMIKRGLLVMLIGEVVYTLSGPNHIGKAFVIDILTLTGFSMLVLCCVRSVLLAFLGSGEFPVFPYLSMPLIGYAYGQTNMVGVDIGCLDRLTGIVSPICLVLSVVGSSLAATGWFGDTYTSVLGAYCFYPNTLSMILLQAGITAGLMYWCRRLFDIGCVQNWFVLYCRRISSWGLTVYSSSLFLIFWPQYVAGLVLHNSANYYYMNALSPVQGAVLGVVLCALYYPILGWWETKGRVGSPEWVIAKLTPKGPKRTAYSQRQPCTRGCDVDVDVDVV</sequence>
<gene>
    <name evidence="3" type="ORF">KIPB_006106</name>
</gene>
<feature type="transmembrane region" description="Helical" evidence="1">
    <location>
        <begin position="206"/>
        <end position="228"/>
    </location>
</feature>
<evidence type="ECO:0000313" key="3">
    <source>
        <dbReference type="EMBL" id="GIQ84584.1"/>
    </source>
</evidence>
<comment type="caution">
    <text evidence="3">The sequence shown here is derived from an EMBL/GenBank/DDBJ whole genome shotgun (WGS) entry which is preliminary data.</text>
</comment>
<name>A0A9K3GHZ6_9EUKA</name>
<dbReference type="Pfam" id="PF07786">
    <property type="entry name" value="HGSNAT_cat"/>
    <property type="match status" value="1"/>
</dbReference>
<protein>
    <recommendedName>
        <fullName evidence="2">Heparan-alpha-glucosaminide N-acetyltransferase catalytic domain-containing protein</fullName>
    </recommendedName>
</protein>
<feature type="transmembrane region" description="Helical" evidence="1">
    <location>
        <begin position="143"/>
        <end position="167"/>
    </location>
</feature>
<reference evidence="3 4" key="1">
    <citation type="journal article" date="2018" name="PLoS ONE">
        <title>The draft genome of Kipferlia bialata reveals reductive genome evolution in fornicate parasites.</title>
        <authorList>
            <person name="Tanifuji G."/>
            <person name="Takabayashi S."/>
            <person name="Kume K."/>
            <person name="Takagi M."/>
            <person name="Nakayama T."/>
            <person name="Kamikawa R."/>
            <person name="Inagaki Y."/>
            <person name="Hashimoto T."/>
        </authorList>
    </citation>
    <scope>NUCLEOTIDE SEQUENCE [LARGE SCALE GENOMIC DNA]</scope>
    <source>
        <strain evidence="3">NY0173</strain>
    </source>
</reference>
<accession>A0A9K3GHZ6</accession>
<keyword evidence="1" id="KW-0812">Transmembrane</keyword>
<dbReference type="InterPro" id="IPR012429">
    <property type="entry name" value="HGSNAT_cat"/>
</dbReference>
<keyword evidence="1" id="KW-0472">Membrane</keyword>
<evidence type="ECO:0000313" key="4">
    <source>
        <dbReference type="Proteomes" id="UP000265618"/>
    </source>
</evidence>
<feature type="transmembrane region" description="Helical" evidence="1">
    <location>
        <begin position="240"/>
        <end position="261"/>
    </location>
</feature>
<proteinExistence type="predicted"/>
<evidence type="ECO:0000256" key="1">
    <source>
        <dbReference type="SAM" id="Phobius"/>
    </source>
</evidence>
<evidence type="ECO:0000259" key="2">
    <source>
        <dbReference type="Pfam" id="PF07786"/>
    </source>
</evidence>
<keyword evidence="4" id="KW-1185">Reference proteome</keyword>
<feature type="transmembrane region" description="Helical" evidence="1">
    <location>
        <begin position="314"/>
        <end position="339"/>
    </location>
</feature>
<keyword evidence="1" id="KW-1133">Transmembrane helix</keyword>
<dbReference type="Proteomes" id="UP000265618">
    <property type="component" value="Unassembled WGS sequence"/>
</dbReference>
<dbReference type="EMBL" id="BDIP01001528">
    <property type="protein sequence ID" value="GIQ84584.1"/>
    <property type="molecule type" value="Genomic_DNA"/>
</dbReference>
<dbReference type="AlphaFoldDB" id="A0A9K3GHZ6"/>
<feature type="domain" description="Heparan-alpha-glucosaminide N-acetyltransferase catalytic" evidence="2">
    <location>
        <begin position="33"/>
        <end position="159"/>
    </location>
</feature>